<accession>A0AAF0TMJ1</accession>
<dbReference type="PANTHER" id="PTHR33223">
    <property type="entry name" value="CCHC-TYPE DOMAIN-CONTAINING PROTEIN"/>
    <property type="match status" value="1"/>
</dbReference>
<evidence type="ECO:0000313" key="1">
    <source>
        <dbReference type="EMBL" id="WMV24879.1"/>
    </source>
</evidence>
<organism evidence="1 2">
    <name type="scientific">Solanum verrucosum</name>
    <dbReference type="NCBI Taxonomy" id="315347"/>
    <lineage>
        <taxon>Eukaryota</taxon>
        <taxon>Viridiplantae</taxon>
        <taxon>Streptophyta</taxon>
        <taxon>Embryophyta</taxon>
        <taxon>Tracheophyta</taxon>
        <taxon>Spermatophyta</taxon>
        <taxon>Magnoliopsida</taxon>
        <taxon>eudicotyledons</taxon>
        <taxon>Gunneridae</taxon>
        <taxon>Pentapetalae</taxon>
        <taxon>asterids</taxon>
        <taxon>lamiids</taxon>
        <taxon>Solanales</taxon>
        <taxon>Solanaceae</taxon>
        <taxon>Solanoideae</taxon>
        <taxon>Solaneae</taxon>
        <taxon>Solanum</taxon>
    </lineage>
</organism>
<protein>
    <recommendedName>
        <fullName evidence="3">Retrotransposon gag domain-containing protein</fullName>
    </recommendedName>
</protein>
<sequence>MKVRLPQLTRTACGINKVPVDDPEYMYLHHEMMQDKMAQYMECDEMSAKRSNASQLGHNDNIKNFHNFLQMKGLFRGLDTKDPHEHIQNFVAVCGPFSFKKITKESVRHRLFFFSLMGEEMKWLVDLQRDSITSLDELTDAFYTWLRFQKLMLQCPTHGLINNVLLQHFYWSIDSVNKGLADHLIQGGIMQQPFEITSSLLDGMKKINCAWYTRKGQVSPLTFRMTKKQIKQDQQHDENMAKMMTQMDLLSKHVMGCGSKVVNAVRVNGVSPDESHIEVIYNEQVFLKNQGGGFRSNYLRPGGNQGWNRECDDGSRD</sequence>
<evidence type="ECO:0000313" key="2">
    <source>
        <dbReference type="Proteomes" id="UP001234989"/>
    </source>
</evidence>
<keyword evidence="2" id="KW-1185">Reference proteome</keyword>
<name>A0AAF0TMJ1_SOLVR</name>
<proteinExistence type="predicted"/>
<gene>
    <name evidence="1" type="ORF">MTR67_018264</name>
</gene>
<dbReference type="EMBL" id="CP133615">
    <property type="protein sequence ID" value="WMV24879.1"/>
    <property type="molecule type" value="Genomic_DNA"/>
</dbReference>
<dbReference type="PANTHER" id="PTHR33223:SF11">
    <property type="entry name" value="ELEMENT PROTEIN, PUTATIVE-RELATED"/>
    <property type="match status" value="1"/>
</dbReference>
<dbReference type="Proteomes" id="UP001234989">
    <property type="component" value="Chromosome 4"/>
</dbReference>
<dbReference type="AlphaFoldDB" id="A0AAF0TMJ1"/>
<reference evidence="1" key="1">
    <citation type="submission" date="2023-08" db="EMBL/GenBank/DDBJ databases">
        <title>A de novo genome assembly of Solanum verrucosum Schlechtendal, a Mexican diploid species geographically isolated from the other diploid A-genome species in potato relatives.</title>
        <authorList>
            <person name="Hosaka K."/>
        </authorList>
    </citation>
    <scope>NUCLEOTIDE SEQUENCE</scope>
    <source>
        <tissue evidence="1">Young leaves</tissue>
    </source>
</reference>
<evidence type="ECO:0008006" key="3">
    <source>
        <dbReference type="Google" id="ProtNLM"/>
    </source>
</evidence>